<evidence type="ECO:0000256" key="2">
    <source>
        <dbReference type="ARBA" id="ARBA00022679"/>
    </source>
</evidence>
<keyword evidence="1" id="KW-0645">Protease</keyword>
<keyword evidence="3" id="KW-0548">Nucleotidyltransferase</keyword>
<evidence type="ECO:0000256" key="7">
    <source>
        <dbReference type="ARBA" id="ARBA00022918"/>
    </source>
</evidence>
<evidence type="ECO:0008006" key="13">
    <source>
        <dbReference type="Google" id="ProtNLM"/>
    </source>
</evidence>
<sequence length="1266" mass="143686">MAPNKEATVEHPVVKHCPVLTAGELSPKAAMELDNAFQDFFTACGRSKTIAEEEKVPLILSAFKDLHIRDWIASDRERLLGLTYDAFMKELRANYLPTDWIENVCNEILGNRQQKNEPFWAWTQKMKAVNILLRGTTSHFNDDQLRQQLEGLMDAELRKAAARKGINAKTTLKDWIEAVKNLDEEYAYDRKRYRDAFEEDQRSSKRVALSGNAGNTAPRSSSNKASTSTGRAQTGGKWKKLPKLEQSEKDLLEEYEGCWKCRQFFAYHGTRSCPNEFPPGNGYHTLTLSDVQKHPKYNAYMEKKGKAKTVAAVTDANESDDEDDAVAATMSSALGDGTDSEVEHGDSDVSPPFRSKHIVWRATLTGPRAEFPVKVSTLIDNGAHLVLIRPELVDSLGLERLKLPVPETVDVAIKSLKEKRKIELDEFVKITVTSLDGRWTSRTVHAIIAPGLYPLPPHKPKPLSLKQKRREFDKEVEKVKLIKKTTLAELCTVIRERITVPDEPSGELCAHAVAAVKERVEILANWETLLQKMQEHERLLKEEFLDVFKPIPHVDELPTEFLSEIHLKDATKNVKSRTYACPRKYKGSWQTLIKQHLDAGRIRPSSSRYASPAFIIPKADPTALPRWVNDYRDLNANTVKDSHPIPRQDDILADCLKGVFFAQIDMTNSFFQTPMHPDHIHLTAVTTPFGLYEWTVMPMGLRNAPAIHQRRVTHALRECIGRICHIYLDDIVIWSQTLEEHVRNVREVLSALRAAKLYINEKKSHLFCTEINFLGHKISAAGIEADGKKADKIANWPTPKSATEVRAFLGLVRYLSAFLPNLAEHTFILNKMTMKDCDKDFPPWTEKEQAAFDAIKAIVVSRDCLTSIDYAKMPDNKIFVMTDASETRLPTESTKSSTRAEREALGPWDVDPEDELCIVMERPLTSPCDMAEGLCGTSSICATKLAINADKDLLDAIRSRYKLDPWTEKLRSAKDGMNGIAEKDGLWFLAHDALGHFGFDKTYGSLRGSYYWPNMRKDLEEAYVPGCADCQRNKNTTKKPIGPLHPLPIPDARGDSVAIDFIGPLPEDDGKNCIISFTDRLGSDEPADASAEEKNAWDLIRKLETDTWEAQDNLLKAKISQSFFANKNRQLTFPFKVGDRVVLSTVHRRQEYKAPGKKRVAKFMPRYDGPYRITDVDEDHSTVTLNLPNSPNMFPVFHTSQVKPFTENDATLFPSREFEKPLPIVTENGEEYYIRDIIDERWHGRGWQYKVRWEGYAPEDKTWLPR</sequence>
<keyword evidence="5" id="KW-0255">Endonuclease</keyword>
<dbReference type="GO" id="GO:0003964">
    <property type="term" value="F:RNA-directed DNA polymerase activity"/>
    <property type="evidence" value="ECO:0007669"/>
    <property type="project" value="UniProtKB-KW"/>
</dbReference>
<dbReference type="GO" id="GO:0004519">
    <property type="term" value="F:endonuclease activity"/>
    <property type="evidence" value="ECO:0007669"/>
    <property type="project" value="UniProtKB-KW"/>
</dbReference>
<dbReference type="Proteomes" id="UP000467700">
    <property type="component" value="Unassembled WGS sequence"/>
</dbReference>
<feature type="domain" description="Chromo" evidence="9">
    <location>
        <begin position="1232"/>
        <end position="1266"/>
    </location>
</feature>
<keyword evidence="6" id="KW-0378">Hydrolase</keyword>
<dbReference type="GO" id="GO:0006338">
    <property type="term" value="P:chromatin remodeling"/>
    <property type="evidence" value="ECO:0007669"/>
    <property type="project" value="UniProtKB-ARBA"/>
</dbReference>
<dbReference type="InterPro" id="IPR043502">
    <property type="entry name" value="DNA/RNA_pol_sf"/>
</dbReference>
<feature type="compositionally biased region" description="Polar residues" evidence="8">
    <location>
        <begin position="212"/>
        <end position="232"/>
    </location>
</feature>
<evidence type="ECO:0000256" key="4">
    <source>
        <dbReference type="ARBA" id="ARBA00022722"/>
    </source>
</evidence>
<evidence type="ECO:0000256" key="1">
    <source>
        <dbReference type="ARBA" id="ARBA00022670"/>
    </source>
</evidence>
<dbReference type="SUPFAM" id="SSF56672">
    <property type="entry name" value="DNA/RNA polymerases"/>
    <property type="match status" value="1"/>
</dbReference>
<comment type="caution">
    <text evidence="11">The sequence shown here is derived from an EMBL/GenBank/DDBJ whole genome shotgun (WGS) entry which is preliminary data.</text>
</comment>
<evidence type="ECO:0000256" key="8">
    <source>
        <dbReference type="SAM" id="MobiDB-lite"/>
    </source>
</evidence>
<dbReference type="GO" id="GO:0006508">
    <property type="term" value="P:proteolysis"/>
    <property type="evidence" value="ECO:0007669"/>
    <property type="project" value="UniProtKB-KW"/>
</dbReference>
<evidence type="ECO:0000313" key="11">
    <source>
        <dbReference type="EMBL" id="CAA7264090.1"/>
    </source>
</evidence>
<dbReference type="InterPro" id="IPR000953">
    <property type="entry name" value="Chromo/chromo_shadow_dom"/>
</dbReference>
<dbReference type="InterPro" id="IPR000477">
    <property type="entry name" value="RT_dom"/>
</dbReference>
<evidence type="ECO:0000259" key="9">
    <source>
        <dbReference type="PROSITE" id="PS50013"/>
    </source>
</evidence>
<dbReference type="SUPFAM" id="SSF54160">
    <property type="entry name" value="Chromo domain-like"/>
    <property type="match status" value="1"/>
</dbReference>
<gene>
    <name evidence="11" type="ORF">AAE3_LOCUS6414</name>
</gene>
<accession>A0A8S0VVP3</accession>
<evidence type="ECO:0000313" key="12">
    <source>
        <dbReference type="Proteomes" id="UP000467700"/>
    </source>
</evidence>
<keyword evidence="7" id="KW-0695">RNA-directed DNA polymerase</keyword>
<feature type="region of interest" description="Disordered" evidence="8">
    <location>
        <begin position="199"/>
        <end position="242"/>
    </location>
</feature>
<keyword evidence="4" id="KW-0540">Nuclease</keyword>
<dbReference type="AlphaFoldDB" id="A0A8S0VVP3"/>
<dbReference type="OrthoDB" id="3268967at2759"/>
<dbReference type="FunFam" id="3.10.10.10:FF:000007">
    <property type="entry name" value="Retrovirus-related Pol polyprotein from transposon 17.6-like Protein"/>
    <property type="match status" value="1"/>
</dbReference>
<dbReference type="Pfam" id="PF00078">
    <property type="entry name" value="RVT_1"/>
    <property type="match status" value="1"/>
</dbReference>
<name>A0A8S0VVP3_CYCAE</name>
<dbReference type="PROSITE" id="PS50878">
    <property type="entry name" value="RT_POL"/>
    <property type="match status" value="1"/>
</dbReference>
<dbReference type="Gene3D" id="3.10.10.10">
    <property type="entry name" value="HIV Type 1 Reverse Transcriptase, subunit A, domain 1"/>
    <property type="match status" value="1"/>
</dbReference>
<organism evidence="11 12">
    <name type="scientific">Cyclocybe aegerita</name>
    <name type="common">Black poplar mushroom</name>
    <name type="synonym">Agrocybe aegerita</name>
    <dbReference type="NCBI Taxonomy" id="1973307"/>
    <lineage>
        <taxon>Eukaryota</taxon>
        <taxon>Fungi</taxon>
        <taxon>Dikarya</taxon>
        <taxon>Basidiomycota</taxon>
        <taxon>Agaricomycotina</taxon>
        <taxon>Agaricomycetes</taxon>
        <taxon>Agaricomycetidae</taxon>
        <taxon>Agaricales</taxon>
        <taxon>Agaricineae</taxon>
        <taxon>Bolbitiaceae</taxon>
        <taxon>Cyclocybe</taxon>
    </lineage>
</organism>
<dbReference type="InterPro" id="IPR043128">
    <property type="entry name" value="Rev_trsase/Diguanyl_cyclase"/>
</dbReference>
<dbReference type="CDD" id="cd01647">
    <property type="entry name" value="RT_LTR"/>
    <property type="match status" value="1"/>
</dbReference>
<proteinExistence type="predicted"/>
<evidence type="ECO:0000259" key="10">
    <source>
        <dbReference type="PROSITE" id="PS50878"/>
    </source>
</evidence>
<protein>
    <recommendedName>
        <fullName evidence="13">Reverse transcriptase</fullName>
    </recommendedName>
</protein>
<dbReference type="EMBL" id="CACVBS010000043">
    <property type="protein sequence ID" value="CAA7264090.1"/>
    <property type="molecule type" value="Genomic_DNA"/>
</dbReference>
<keyword evidence="12" id="KW-1185">Reference proteome</keyword>
<dbReference type="InterPro" id="IPR041588">
    <property type="entry name" value="Integrase_H2C2"/>
</dbReference>
<dbReference type="PROSITE" id="PS50013">
    <property type="entry name" value="CHROMO_2"/>
    <property type="match status" value="1"/>
</dbReference>
<dbReference type="Pfam" id="PF17921">
    <property type="entry name" value="Integrase_H2C2"/>
    <property type="match status" value="1"/>
</dbReference>
<feature type="domain" description="Reverse transcriptase" evidence="10">
    <location>
        <begin position="597"/>
        <end position="778"/>
    </location>
</feature>
<dbReference type="Gene3D" id="3.30.70.270">
    <property type="match status" value="2"/>
</dbReference>
<reference evidence="11 12" key="1">
    <citation type="submission" date="2020-01" db="EMBL/GenBank/DDBJ databases">
        <authorList>
            <person name="Gupta K D."/>
        </authorList>
    </citation>
    <scope>NUCLEOTIDE SEQUENCE [LARGE SCALE GENOMIC DNA]</scope>
</reference>
<dbReference type="PANTHER" id="PTHR37984:SF5">
    <property type="entry name" value="PROTEIN NYNRIN-LIKE"/>
    <property type="match status" value="1"/>
</dbReference>
<evidence type="ECO:0000256" key="6">
    <source>
        <dbReference type="ARBA" id="ARBA00022801"/>
    </source>
</evidence>
<dbReference type="GO" id="GO:0008233">
    <property type="term" value="F:peptidase activity"/>
    <property type="evidence" value="ECO:0007669"/>
    <property type="project" value="UniProtKB-KW"/>
</dbReference>
<evidence type="ECO:0000256" key="5">
    <source>
        <dbReference type="ARBA" id="ARBA00022759"/>
    </source>
</evidence>
<dbReference type="InterPro" id="IPR016197">
    <property type="entry name" value="Chromo-like_dom_sf"/>
</dbReference>
<dbReference type="Gene3D" id="1.10.340.70">
    <property type="match status" value="1"/>
</dbReference>
<dbReference type="PANTHER" id="PTHR37984">
    <property type="entry name" value="PROTEIN CBG26694"/>
    <property type="match status" value="1"/>
</dbReference>
<dbReference type="InterPro" id="IPR050951">
    <property type="entry name" value="Retrovirus_Pol_polyprotein"/>
</dbReference>
<evidence type="ECO:0000256" key="3">
    <source>
        <dbReference type="ARBA" id="ARBA00022695"/>
    </source>
</evidence>
<keyword evidence="2" id="KW-0808">Transferase</keyword>
<dbReference type="Gene3D" id="2.40.50.40">
    <property type="match status" value="1"/>
</dbReference>